<keyword evidence="3" id="KW-1185">Reference proteome</keyword>
<reference evidence="2 3" key="1">
    <citation type="submission" date="2024-01" db="EMBL/GenBank/DDBJ databases">
        <title>The complete chloroplast genome sequence of Lithospermum erythrorhizon: insights into the phylogenetic relationship among Boraginaceae species and the maternal lineages of purple gromwells.</title>
        <authorList>
            <person name="Okada T."/>
            <person name="Watanabe K."/>
        </authorList>
    </citation>
    <scope>NUCLEOTIDE SEQUENCE [LARGE SCALE GENOMIC DNA]</scope>
</reference>
<keyword evidence="1" id="KW-0812">Transmembrane</keyword>
<keyword evidence="1" id="KW-0472">Membrane</keyword>
<evidence type="ECO:0000313" key="3">
    <source>
        <dbReference type="Proteomes" id="UP001454036"/>
    </source>
</evidence>
<accession>A0AAV3RP48</accession>
<dbReference type="AlphaFoldDB" id="A0AAV3RP48"/>
<sequence>MASRPASPEYTPSFPSYRFLLLFPTCTTSWHGVLCREGEGDLQVVSEADYRKAFHLPILEEELHEAETRIVDVRDHLAKTVLQLARDEASLRALDNASAPVADIEVTHRLIVWDKAMERWSPLLLHEETDEARFIFRAIRYCEGMDSAIDAFLNGLELVCGALQDMVPEHLPLLSFLLFHVFCYSRMLFVFFVSPLLQMDV</sequence>
<proteinExistence type="predicted"/>
<keyword evidence="1" id="KW-1133">Transmembrane helix</keyword>
<evidence type="ECO:0000313" key="2">
    <source>
        <dbReference type="EMBL" id="GAA0182132.1"/>
    </source>
</evidence>
<dbReference type="EMBL" id="BAABME010010804">
    <property type="protein sequence ID" value="GAA0182132.1"/>
    <property type="molecule type" value="Genomic_DNA"/>
</dbReference>
<comment type="caution">
    <text evidence="2">The sequence shown here is derived from an EMBL/GenBank/DDBJ whole genome shotgun (WGS) entry which is preliminary data.</text>
</comment>
<gene>
    <name evidence="2" type="ORF">LIER_30325</name>
</gene>
<dbReference type="Proteomes" id="UP001454036">
    <property type="component" value="Unassembled WGS sequence"/>
</dbReference>
<organism evidence="2 3">
    <name type="scientific">Lithospermum erythrorhizon</name>
    <name type="common">Purple gromwell</name>
    <name type="synonym">Lithospermum officinale var. erythrorhizon</name>
    <dbReference type="NCBI Taxonomy" id="34254"/>
    <lineage>
        <taxon>Eukaryota</taxon>
        <taxon>Viridiplantae</taxon>
        <taxon>Streptophyta</taxon>
        <taxon>Embryophyta</taxon>
        <taxon>Tracheophyta</taxon>
        <taxon>Spermatophyta</taxon>
        <taxon>Magnoliopsida</taxon>
        <taxon>eudicotyledons</taxon>
        <taxon>Gunneridae</taxon>
        <taxon>Pentapetalae</taxon>
        <taxon>asterids</taxon>
        <taxon>lamiids</taxon>
        <taxon>Boraginales</taxon>
        <taxon>Boraginaceae</taxon>
        <taxon>Boraginoideae</taxon>
        <taxon>Lithospermeae</taxon>
        <taxon>Lithospermum</taxon>
    </lineage>
</organism>
<protein>
    <submittedName>
        <fullName evidence="2">Uncharacterized protein</fullName>
    </submittedName>
</protein>
<name>A0AAV3RP48_LITER</name>
<evidence type="ECO:0000256" key="1">
    <source>
        <dbReference type="SAM" id="Phobius"/>
    </source>
</evidence>
<feature type="transmembrane region" description="Helical" evidence="1">
    <location>
        <begin position="173"/>
        <end position="197"/>
    </location>
</feature>